<comment type="caution">
    <text evidence="2">The sequence shown here is derived from an EMBL/GenBank/DDBJ whole genome shotgun (WGS) entry which is preliminary data.</text>
</comment>
<feature type="region of interest" description="Disordered" evidence="1">
    <location>
        <begin position="52"/>
        <end position="124"/>
    </location>
</feature>
<accession>A0A9N9LPC1</accession>
<evidence type="ECO:0000313" key="3">
    <source>
        <dbReference type="Proteomes" id="UP000701801"/>
    </source>
</evidence>
<dbReference type="AlphaFoldDB" id="A0A9N9LPC1"/>
<sequence length="164" mass="18150">MSGHSKKLTTKDFTKSAGQVLRDLRDLQKTGHTLPDIIYNYRVEDGRVVRKRYREGSQSGSDREDSEDESKLHASKAKAKADQNTAAAAKMAPDAGVKVWRRTSKRYQPETPRSEMQTDTMQGRELHDMTGVGVVGEQSEGVVGSSATRKPVGSAKARQERSEN</sequence>
<gene>
    <name evidence="2" type="ORF">HYALB_00012533</name>
</gene>
<organism evidence="2 3">
    <name type="scientific">Hymenoscyphus albidus</name>
    <dbReference type="NCBI Taxonomy" id="595503"/>
    <lineage>
        <taxon>Eukaryota</taxon>
        <taxon>Fungi</taxon>
        <taxon>Dikarya</taxon>
        <taxon>Ascomycota</taxon>
        <taxon>Pezizomycotina</taxon>
        <taxon>Leotiomycetes</taxon>
        <taxon>Helotiales</taxon>
        <taxon>Helotiaceae</taxon>
        <taxon>Hymenoscyphus</taxon>
    </lineage>
</organism>
<protein>
    <submittedName>
        <fullName evidence="2">Uncharacterized protein</fullName>
    </submittedName>
</protein>
<dbReference type="EMBL" id="CAJVRM010000188">
    <property type="protein sequence ID" value="CAG8976735.1"/>
    <property type="molecule type" value="Genomic_DNA"/>
</dbReference>
<feature type="region of interest" description="Disordered" evidence="1">
    <location>
        <begin position="138"/>
        <end position="164"/>
    </location>
</feature>
<keyword evidence="3" id="KW-1185">Reference proteome</keyword>
<name>A0A9N9LPC1_9HELO</name>
<proteinExistence type="predicted"/>
<reference evidence="2" key="1">
    <citation type="submission" date="2021-07" db="EMBL/GenBank/DDBJ databases">
        <authorList>
            <person name="Durling M."/>
        </authorList>
    </citation>
    <scope>NUCLEOTIDE SEQUENCE</scope>
</reference>
<dbReference type="Proteomes" id="UP000701801">
    <property type="component" value="Unassembled WGS sequence"/>
</dbReference>
<feature type="compositionally biased region" description="Low complexity" evidence="1">
    <location>
        <begin position="82"/>
        <end position="92"/>
    </location>
</feature>
<dbReference type="OrthoDB" id="10370864at2759"/>
<evidence type="ECO:0000313" key="2">
    <source>
        <dbReference type="EMBL" id="CAG8976735.1"/>
    </source>
</evidence>
<evidence type="ECO:0000256" key="1">
    <source>
        <dbReference type="SAM" id="MobiDB-lite"/>
    </source>
</evidence>